<proteinExistence type="predicted"/>
<dbReference type="GO" id="GO:0016020">
    <property type="term" value="C:membrane"/>
    <property type="evidence" value="ECO:0007669"/>
    <property type="project" value="UniProtKB-SubCell"/>
</dbReference>
<protein>
    <submittedName>
        <fullName evidence="9">Sugar phosphate/phosphate translocator</fullName>
    </submittedName>
</protein>
<reference evidence="7" key="1">
    <citation type="submission" date="2022-10" db="EMBL/GenBank/DDBJ databases">
        <authorList>
            <person name="Chen Y."/>
            <person name="Dougan E. K."/>
            <person name="Chan C."/>
            <person name="Rhodes N."/>
            <person name="Thang M."/>
        </authorList>
    </citation>
    <scope>NUCLEOTIDE SEQUENCE</scope>
</reference>
<feature type="transmembrane region" description="Helical" evidence="5">
    <location>
        <begin position="338"/>
        <end position="358"/>
    </location>
</feature>
<feature type="transmembrane region" description="Helical" evidence="5">
    <location>
        <begin position="301"/>
        <end position="323"/>
    </location>
</feature>
<sequence length="418" mass="45074">MFRILPCLLPAVVAIHQGQGHRGHGGHEGVSDVRVIDASASSSKLSNHSRDAVLETPESSHLVRREHVAAVEPTRKLTYMALGATGLVGYLAFLASISSSAASKEAEPEDRSLLGAWPTALQWMMLSMTLSIFNKWIFLPEGANFPFPMTLSCCHMLATGLLLHLLRWAQPQFFPGLQGFDENHERRRKLAKVVLLVGALLSVSVVLSNSAAVLLSVAFVNMLKSGNPVLALLLGLSLGTSSCNWRMLCPLLMMMLGVLATIHGELFLSYLGLALLVMAILIEQFRLVIFKSLMSDSGFSLDPLSAVALFSPVAFIFTFAAAATYEWHSFWTAGRMDVLQGSALVLNSLVAVTLNIAYSRLLKVASPVTFTVFGTAKDVATAGLSLTLVGGTVTTQQLCGYGTALVGMIYYDRVKRNA</sequence>
<dbReference type="AlphaFoldDB" id="A0A9P1DW10"/>
<evidence type="ECO:0000313" key="9">
    <source>
        <dbReference type="EMBL" id="CAL4804101.1"/>
    </source>
</evidence>
<comment type="caution">
    <text evidence="7">The sequence shown here is derived from an EMBL/GenBank/DDBJ whole genome shotgun (WGS) entry which is preliminary data.</text>
</comment>
<dbReference type="PANTHER" id="PTHR11132">
    <property type="entry name" value="SOLUTE CARRIER FAMILY 35"/>
    <property type="match status" value="1"/>
</dbReference>
<evidence type="ECO:0000256" key="4">
    <source>
        <dbReference type="ARBA" id="ARBA00023136"/>
    </source>
</evidence>
<evidence type="ECO:0000259" key="6">
    <source>
        <dbReference type="Pfam" id="PF03151"/>
    </source>
</evidence>
<feature type="transmembrane region" description="Helical" evidence="5">
    <location>
        <begin position="114"/>
        <end position="133"/>
    </location>
</feature>
<dbReference type="EMBL" id="CAMXCT020006602">
    <property type="protein sequence ID" value="CAL1170164.1"/>
    <property type="molecule type" value="Genomic_DNA"/>
</dbReference>
<evidence type="ECO:0000256" key="1">
    <source>
        <dbReference type="ARBA" id="ARBA00004141"/>
    </source>
</evidence>
<gene>
    <name evidence="7" type="ORF">C1SCF055_LOCUS41491</name>
</gene>
<comment type="subcellular location">
    <subcellularLocation>
        <location evidence="1">Membrane</location>
        <topology evidence="1">Multi-pass membrane protein</topology>
    </subcellularLocation>
</comment>
<dbReference type="Proteomes" id="UP001152797">
    <property type="component" value="Unassembled WGS sequence"/>
</dbReference>
<keyword evidence="2 5" id="KW-0812">Transmembrane</keyword>
<organism evidence="7">
    <name type="scientific">Cladocopium goreaui</name>
    <dbReference type="NCBI Taxonomy" id="2562237"/>
    <lineage>
        <taxon>Eukaryota</taxon>
        <taxon>Sar</taxon>
        <taxon>Alveolata</taxon>
        <taxon>Dinophyceae</taxon>
        <taxon>Suessiales</taxon>
        <taxon>Symbiodiniaceae</taxon>
        <taxon>Cladocopium</taxon>
    </lineage>
</organism>
<dbReference type="InterPro" id="IPR050186">
    <property type="entry name" value="TPT_transporter"/>
</dbReference>
<keyword evidence="4 5" id="KW-0472">Membrane</keyword>
<keyword evidence="10" id="KW-1185">Reference proteome</keyword>
<evidence type="ECO:0000256" key="5">
    <source>
        <dbReference type="SAM" id="Phobius"/>
    </source>
</evidence>
<evidence type="ECO:0000313" key="10">
    <source>
        <dbReference type="Proteomes" id="UP001152797"/>
    </source>
</evidence>
<accession>A0A9P1DW10</accession>
<keyword evidence="3 5" id="KW-1133">Transmembrane helix</keyword>
<name>A0A9P1DW10_9DINO</name>
<reference evidence="8" key="2">
    <citation type="submission" date="2024-04" db="EMBL/GenBank/DDBJ databases">
        <authorList>
            <person name="Chen Y."/>
            <person name="Shah S."/>
            <person name="Dougan E. K."/>
            <person name="Thang M."/>
            <person name="Chan C."/>
        </authorList>
    </citation>
    <scope>NUCLEOTIDE SEQUENCE [LARGE SCALE GENOMIC DNA]</scope>
</reference>
<evidence type="ECO:0000313" key="8">
    <source>
        <dbReference type="EMBL" id="CAL1170164.1"/>
    </source>
</evidence>
<evidence type="ECO:0000256" key="2">
    <source>
        <dbReference type="ARBA" id="ARBA00022692"/>
    </source>
</evidence>
<evidence type="ECO:0000313" key="7">
    <source>
        <dbReference type="EMBL" id="CAI4016789.1"/>
    </source>
</evidence>
<feature type="transmembrane region" description="Helical" evidence="5">
    <location>
        <begin position="268"/>
        <end position="289"/>
    </location>
</feature>
<dbReference type="EMBL" id="CAMXCT010006602">
    <property type="protein sequence ID" value="CAI4016789.1"/>
    <property type="molecule type" value="Genomic_DNA"/>
</dbReference>
<evidence type="ECO:0000256" key="3">
    <source>
        <dbReference type="ARBA" id="ARBA00022989"/>
    </source>
</evidence>
<feature type="transmembrane region" description="Helical" evidence="5">
    <location>
        <begin position="145"/>
        <end position="169"/>
    </location>
</feature>
<dbReference type="OrthoDB" id="6418713at2759"/>
<dbReference type="InterPro" id="IPR004853">
    <property type="entry name" value="Sugar_P_trans_dom"/>
</dbReference>
<dbReference type="Pfam" id="PF03151">
    <property type="entry name" value="TPT"/>
    <property type="match status" value="1"/>
</dbReference>
<feature type="transmembrane region" description="Helical" evidence="5">
    <location>
        <begin position="79"/>
        <end position="102"/>
    </location>
</feature>
<feature type="transmembrane region" description="Helical" evidence="5">
    <location>
        <begin position="190"/>
        <end position="207"/>
    </location>
</feature>
<feature type="domain" description="Sugar phosphate transporter" evidence="6">
    <location>
        <begin position="121"/>
        <end position="411"/>
    </location>
</feature>
<dbReference type="EMBL" id="CAMXCT030006602">
    <property type="protein sequence ID" value="CAL4804101.1"/>
    <property type="molecule type" value="Genomic_DNA"/>
</dbReference>